<name>A0A699JLW9_TANCI</name>
<accession>A0A699JLW9</accession>
<gene>
    <name evidence="1" type="ORF">Tci_617061</name>
</gene>
<protein>
    <submittedName>
        <fullName evidence="1">Uncharacterized protein</fullName>
    </submittedName>
</protein>
<comment type="caution">
    <text evidence="1">The sequence shown here is derived from an EMBL/GenBank/DDBJ whole genome shotgun (WGS) entry which is preliminary data.</text>
</comment>
<evidence type="ECO:0000313" key="1">
    <source>
        <dbReference type="EMBL" id="GFA45089.1"/>
    </source>
</evidence>
<sequence>ETYRKPIDAVRLIRELEEKRVLDRGVYRKLECELRVKYGKLFDRYGSASS</sequence>
<dbReference type="AlphaFoldDB" id="A0A699JLW9"/>
<dbReference type="EMBL" id="BKCJ010426301">
    <property type="protein sequence ID" value="GFA45089.1"/>
    <property type="molecule type" value="Genomic_DNA"/>
</dbReference>
<reference evidence="1" key="1">
    <citation type="journal article" date="2019" name="Sci. Rep.">
        <title>Draft genome of Tanacetum cinerariifolium, the natural source of mosquito coil.</title>
        <authorList>
            <person name="Yamashiro T."/>
            <person name="Shiraishi A."/>
            <person name="Satake H."/>
            <person name="Nakayama K."/>
        </authorList>
    </citation>
    <scope>NUCLEOTIDE SEQUENCE</scope>
</reference>
<organism evidence="1">
    <name type="scientific">Tanacetum cinerariifolium</name>
    <name type="common">Dalmatian daisy</name>
    <name type="synonym">Chrysanthemum cinerariifolium</name>
    <dbReference type="NCBI Taxonomy" id="118510"/>
    <lineage>
        <taxon>Eukaryota</taxon>
        <taxon>Viridiplantae</taxon>
        <taxon>Streptophyta</taxon>
        <taxon>Embryophyta</taxon>
        <taxon>Tracheophyta</taxon>
        <taxon>Spermatophyta</taxon>
        <taxon>Magnoliopsida</taxon>
        <taxon>eudicotyledons</taxon>
        <taxon>Gunneridae</taxon>
        <taxon>Pentapetalae</taxon>
        <taxon>asterids</taxon>
        <taxon>campanulids</taxon>
        <taxon>Asterales</taxon>
        <taxon>Asteraceae</taxon>
        <taxon>Asteroideae</taxon>
        <taxon>Anthemideae</taxon>
        <taxon>Anthemidinae</taxon>
        <taxon>Tanacetum</taxon>
    </lineage>
</organism>
<feature type="non-terminal residue" evidence="1">
    <location>
        <position position="1"/>
    </location>
</feature>
<proteinExistence type="predicted"/>